<evidence type="ECO:0000313" key="2">
    <source>
        <dbReference type="EMBL" id="KAK3236725.1"/>
    </source>
</evidence>
<evidence type="ECO:0000259" key="1">
    <source>
        <dbReference type="Pfam" id="PF16070"/>
    </source>
</evidence>
<feature type="non-terminal residue" evidence="2">
    <location>
        <position position="1"/>
    </location>
</feature>
<name>A0AAE0ES09_9CHLO</name>
<sequence>PTLPLTRAPSAATTTEVISVASTVSFSALDISSFSNDSFAASFNATFKAQMADSAGVTSPDVLITGISSGSVSVASAVQFPPSASTSAAGFADTLTTSVESVFTDASYDTYGSVTSSGVVTETVTIAITTDTPTSAPSTYSQTPTGHPTAALNTIYLRPMLRLSYSAAGLPSSTSEWKHGLTFARNFSAFSNLAPGAQGHVQVHLGGSTCSDDGALPAASSSAYITAAQPAATVESILRTGVIHSDSTTVSMHYHLRDEEGRPQVALHDLTVEMHILLDGYNDITTACTPPNSATGAADCLLVGGAGLDEAFSTASDVAGTITVRAYYSGTLAAESRSLELVLSQKVSHAALSAAGMVIRMPYSPRFAEDAFTSQAHACTITGTSEFALSTFSATVYYNASVLQYASTAGSSLFSSPTVNAETAGQVTVVTSGLASGVNAADVTGAAVTVFSITFSVAASTPPGTHINAMTLTVNEMVSTATVTIPGTTAAVGQVDDERGGRQTSGQLTVQARAVVGIYAFAEQAELFNTAVLNGEDLQSIITVMRVYGQNGAADGAAANAECSVTDEAVATLTDGCTVLLSSVHTAGSEAMSVSVTDSAFTTQVPLRVWFPQDVSIEAADAVLNAVAGVRDAGSCAGPQYQQTELVAAAGWGGTGLTGMVSYTDVTCLVSFESSNTSAVIIDGTVAHGVAPGTSTMSLAGEAGASVRAGSMSPGLVVSEEEVTVMLLSAELVNSAAFISGVPSEVALGDPGASFEAEATFDRVLRAEGAEGLIHVYAVFSDGNSQEVTQAEGVDVAVRDQYSASLVVTTETTGSATFLAAVPVGASDFSSADALVARWVDTCPGGGDIATGSGRADVVLPRPSSVSAYVTQPRITSAGDPAAEAPISVSTSSTLQVTLAYEDGTSRDFSTDARTAYQLLSGEHLVEVVSPNVAQVIHGASGFGPVSIQVSFPEYADNLTAVVSLDVVGLDHLDAITHPYPPFAGSDTLNETTLSIVQCSAVYQRAVIAVTAVLTDHTAWDITAHSDYTVAPSTGMRLDVEGVVSATHVGVYSVVAGYAGATSPSLMLAVDDSSLAAVSVAFTTTWDGGTTFSATRNTARALSATMVFGDGTQLDDIVQGAQSSWLPVEQLASFSSDTQSAISVSETGWASLLANHHRALTLSVNATCTAGLLSAHELPSDMDVVYANLLPVANDVDLGNEYGPQFVAGETGDFEVDVRLQTGSSGATLNLYDIMLEFDAADLRATACAVGADWAPYSFTCTINDPPDAVLLTGTEISTLLSGQVTLATITFASQRAFDTASVVGSVRGLQTSAFNASIADGTSYPIIAGQGAVAGKLASSSRRSLLLQETLPTVARSGLEGLLARQRRWHTNAQQWARRALQGGATQTEVLGDVDGNGVFDTFDVQAAKKWVAAIGGFTDPTGLPEFQRQQLDPTLDFLSSPSTTTNCPPGWVHGTPCPSSKDVQFLSYVYAKYYRFVQLSSMEDVAQAVRPPATPQGVLSVAVLVYGSDGLLVRDATEIKYEIETASAANRRMQVEYGENAAEMGAGVVVSASRGDDGRYVMNSTGDPANDHRFEEEAGVGLGELTAEQRHVPCIHGIRLPGCSADQRANGDHALIADQRAIEIPHHIAI</sequence>
<dbReference type="EMBL" id="LGRX02034883">
    <property type="protein sequence ID" value="KAK3236725.1"/>
    <property type="molecule type" value="Genomic_DNA"/>
</dbReference>
<evidence type="ECO:0000313" key="3">
    <source>
        <dbReference type="Proteomes" id="UP001190700"/>
    </source>
</evidence>
<dbReference type="PANTHER" id="PTHR13388:SF11">
    <property type="entry name" value="DETONATOR, ISOFORM E"/>
    <property type="match status" value="1"/>
</dbReference>
<reference evidence="2 3" key="1">
    <citation type="journal article" date="2015" name="Genome Biol. Evol.">
        <title>Comparative Genomics of a Bacterivorous Green Alga Reveals Evolutionary Causalities and Consequences of Phago-Mixotrophic Mode of Nutrition.</title>
        <authorList>
            <person name="Burns J.A."/>
            <person name="Paasch A."/>
            <person name="Narechania A."/>
            <person name="Kim E."/>
        </authorList>
    </citation>
    <scope>NUCLEOTIDE SEQUENCE [LARGE SCALE GENOMIC DNA]</scope>
    <source>
        <strain evidence="2 3">PLY_AMNH</strain>
    </source>
</reference>
<keyword evidence="3" id="KW-1185">Reference proteome</keyword>
<dbReference type="Pfam" id="PF16070">
    <property type="entry name" value="Ig_TMEM132_4th"/>
    <property type="match status" value="1"/>
</dbReference>
<feature type="domain" description="Transmembrane protein family 132 fourth" evidence="1">
    <location>
        <begin position="518"/>
        <end position="613"/>
    </location>
</feature>
<dbReference type="InterPro" id="IPR026307">
    <property type="entry name" value="TMEM132"/>
</dbReference>
<accession>A0AAE0ES09</accession>
<protein>
    <recommendedName>
        <fullName evidence="1">Transmembrane protein family 132 fourth domain-containing protein</fullName>
    </recommendedName>
</protein>
<comment type="caution">
    <text evidence="2">The sequence shown here is derived from an EMBL/GenBank/DDBJ whole genome shotgun (WGS) entry which is preliminary data.</text>
</comment>
<gene>
    <name evidence="2" type="ORF">CYMTET_53150</name>
</gene>
<organism evidence="2 3">
    <name type="scientific">Cymbomonas tetramitiformis</name>
    <dbReference type="NCBI Taxonomy" id="36881"/>
    <lineage>
        <taxon>Eukaryota</taxon>
        <taxon>Viridiplantae</taxon>
        <taxon>Chlorophyta</taxon>
        <taxon>Pyramimonadophyceae</taxon>
        <taxon>Pyramimonadales</taxon>
        <taxon>Pyramimonadaceae</taxon>
        <taxon>Cymbomonas</taxon>
    </lineage>
</organism>
<dbReference type="InterPro" id="IPR031437">
    <property type="entry name" value="Ig_TMEM132_4th"/>
</dbReference>
<dbReference type="PANTHER" id="PTHR13388">
    <property type="entry name" value="DETONATOR, ISOFORM E"/>
    <property type="match status" value="1"/>
</dbReference>
<proteinExistence type="predicted"/>
<dbReference type="Proteomes" id="UP001190700">
    <property type="component" value="Unassembled WGS sequence"/>
</dbReference>